<dbReference type="PRINTS" id="PR00385">
    <property type="entry name" value="P450"/>
</dbReference>
<accession>A0A0M8N865</accession>
<gene>
    <name evidence="9" type="ORF">ESCO_003552</name>
</gene>
<keyword evidence="5 6" id="KW-0408">Iron</keyword>
<dbReference type="PROSITE" id="PS00086">
    <property type="entry name" value="CYTOCHROME_P450"/>
    <property type="match status" value="1"/>
</dbReference>
<dbReference type="GO" id="GO:0008168">
    <property type="term" value="F:methyltransferase activity"/>
    <property type="evidence" value="ECO:0007669"/>
    <property type="project" value="UniProtKB-KW"/>
</dbReference>
<dbReference type="InterPro" id="IPR017972">
    <property type="entry name" value="Cyt_P450_CS"/>
</dbReference>
<dbReference type="GO" id="GO:0005506">
    <property type="term" value="F:iron ion binding"/>
    <property type="evidence" value="ECO:0007669"/>
    <property type="project" value="InterPro"/>
</dbReference>
<dbReference type="InterPro" id="IPR001128">
    <property type="entry name" value="Cyt_P450"/>
</dbReference>
<evidence type="ECO:0000313" key="9">
    <source>
        <dbReference type="EMBL" id="KOS22714.1"/>
    </source>
</evidence>
<organism evidence="9 10">
    <name type="scientific">Escovopsis weberi</name>
    <dbReference type="NCBI Taxonomy" id="150374"/>
    <lineage>
        <taxon>Eukaryota</taxon>
        <taxon>Fungi</taxon>
        <taxon>Dikarya</taxon>
        <taxon>Ascomycota</taxon>
        <taxon>Pezizomycotina</taxon>
        <taxon>Sordariomycetes</taxon>
        <taxon>Hypocreomycetidae</taxon>
        <taxon>Hypocreales</taxon>
        <taxon>Hypocreaceae</taxon>
        <taxon>Escovopsis</taxon>
    </lineage>
</organism>
<keyword evidence="8" id="KW-1133">Transmembrane helix</keyword>
<evidence type="ECO:0000256" key="5">
    <source>
        <dbReference type="ARBA" id="ARBA00023004"/>
    </source>
</evidence>
<feature type="binding site" description="axial binding residue" evidence="6">
    <location>
        <position position="307"/>
    </location>
    <ligand>
        <name>heme</name>
        <dbReference type="ChEBI" id="CHEBI:30413"/>
    </ligand>
    <ligandPart>
        <name>Fe</name>
        <dbReference type="ChEBI" id="CHEBI:18248"/>
    </ligandPart>
</feature>
<feature type="transmembrane region" description="Helical" evidence="8">
    <location>
        <begin position="165"/>
        <end position="186"/>
    </location>
</feature>
<proteinExistence type="inferred from homology"/>
<dbReference type="EMBL" id="LGSR01000002">
    <property type="protein sequence ID" value="KOS22714.1"/>
    <property type="molecule type" value="Genomic_DNA"/>
</dbReference>
<evidence type="ECO:0000256" key="1">
    <source>
        <dbReference type="ARBA" id="ARBA00001971"/>
    </source>
</evidence>
<keyword evidence="8" id="KW-0472">Membrane</keyword>
<comment type="caution">
    <text evidence="9">The sequence shown here is derived from an EMBL/GenBank/DDBJ whole genome shotgun (WGS) entry which is preliminary data.</text>
</comment>
<dbReference type="InterPro" id="IPR036396">
    <property type="entry name" value="Cyt_P450_sf"/>
</dbReference>
<dbReference type="Pfam" id="PF00067">
    <property type="entry name" value="p450"/>
    <property type="match status" value="1"/>
</dbReference>
<name>A0A0M8N865_ESCWE</name>
<reference evidence="9 10" key="1">
    <citation type="submission" date="2015-07" db="EMBL/GenBank/DDBJ databases">
        <title>The genome of the fungus Escovopsis weberi, a specialized disease agent of ant agriculture.</title>
        <authorList>
            <person name="de Man T.J."/>
            <person name="Stajich J.E."/>
            <person name="Kubicek C.P."/>
            <person name="Chenthamara K."/>
            <person name="Atanasova L."/>
            <person name="Druzhinina I.S."/>
            <person name="Birnbaum S."/>
            <person name="Barribeau S.M."/>
            <person name="Teiling C."/>
            <person name="Suen G."/>
            <person name="Currie C."/>
            <person name="Gerardo N.M."/>
        </authorList>
    </citation>
    <scope>NUCLEOTIDE SEQUENCE [LARGE SCALE GENOMIC DNA]</scope>
</reference>
<keyword evidence="9" id="KW-0808">Transferase</keyword>
<keyword evidence="9" id="KW-0489">Methyltransferase</keyword>
<dbReference type="STRING" id="150374.A0A0M8N865"/>
<evidence type="ECO:0000256" key="8">
    <source>
        <dbReference type="SAM" id="Phobius"/>
    </source>
</evidence>
<dbReference type="GO" id="GO:0016705">
    <property type="term" value="F:oxidoreductase activity, acting on paired donors, with incorporation or reduction of molecular oxygen"/>
    <property type="evidence" value="ECO:0007669"/>
    <property type="project" value="InterPro"/>
</dbReference>
<dbReference type="InterPro" id="IPR050121">
    <property type="entry name" value="Cytochrome_P450_monoxygenase"/>
</dbReference>
<evidence type="ECO:0000256" key="2">
    <source>
        <dbReference type="ARBA" id="ARBA00010617"/>
    </source>
</evidence>
<dbReference type="PRINTS" id="PR00463">
    <property type="entry name" value="EP450I"/>
</dbReference>
<evidence type="ECO:0000256" key="6">
    <source>
        <dbReference type="PIRSR" id="PIRSR602401-1"/>
    </source>
</evidence>
<keyword evidence="7" id="KW-0503">Monooxygenase</keyword>
<dbReference type="GO" id="GO:0032259">
    <property type="term" value="P:methylation"/>
    <property type="evidence" value="ECO:0007669"/>
    <property type="project" value="UniProtKB-KW"/>
</dbReference>
<keyword evidence="4 6" id="KW-0479">Metal-binding</keyword>
<dbReference type="SUPFAM" id="SSF48264">
    <property type="entry name" value="Cytochrome P450"/>
    <property type="match status" value="1"/>
</dbReference>
<dbReference type="PANTHER" id="PTHR24305:SF166">
    <property type="entry name" value="CYTOCHROME P450 12A4, MITOCHONDRIAL-RELATED"/>
    <property type="match status" value="1"/>
</dbReference>
<dbReference type="PANTHER" id="PTHR24305">
    <property type="entry name" value="CYTOCHROME P450"/>
    <property type="match status" value="1"/>
</dbReference>
<comment type="similarity">
    <text evidence="2 7">Belongs to the cytochrome P450 family.</text>
</comment>
<keyword evidence="8" id="KW-0812">Transmembrane</keyword>
<dbReference type="Gene3D" id="1.10.630.10">
    <property type="entry name" value="Cytochrome P450"/>
    <property type="match status" value="1"/>
</dbReference>
<dbReference type="GO" id="GO:0004497">
    <property type="term" value="F:monooxygenase activity"/>
    <property type="evidence" value="ECO:0007669"/>
    <property type="project" value="UniProtKB-KW"/>
</dbReference>
<evidence type="ECO:0000313" key="10">
    <source>
        <dbReference type="Proteomes" id="UP000053831"/>
    </source>
</evidence>
<evidence type="ECO:0000256" key="4">
    <source>
        <dbReference type="ARBA" id="ARBA00022723"/>
    </source>
</evidence>
<keyword evidence="10" id="KW-1185">Reference proteome</keyword>
<evidence type="ECO:0000256" key="3">
    <source>
        <dbReference type="ARBA" id="ARBA00022617"/>
    </source>
</evidence>
<protein>
    <submittedName>
        <fullName evidence="9">Lanosterol 14-alpha demethylase</fullName>
    </submittedName>
</protein>
<keyword evidence="3 6" id="KW-0349">Heme</keyword>
<dbReference type="OrthoDB" id="1055148at2759"/>
<evidence type="ECO:0000256" key="7">
    <source>
        <dbReference type="RuleBase" id="RU000461"/>
    </source>
</evidence>
<dbReference type="InterPro" id="IPR002401">
    <property type="entry name" value="Cyt_P450_E_grp-I"/>
</dbReference>
<comment type="cofactor">
    <cofactor evidence="1 6">
        <name>heme</name>
        <dbReference type="ChEBI" id="CHEBI:30413"/>
    </cofactor>
</comment>
<dbReference type="Proteomes" id="UP000053831">
    <property type="component" value="Unassembled WGS sequence"/>
</dbReference>
<dbReference type="GO" id="GO:0020037">
    <property type="term" value="F:heme binding"/>
    <property type="evidence" value="ECO:0007669"/>
    <property type="project" value="InterPro"/>
</dbReference>
<keyword evidence="7" id="KW-0560">Oxidoreductase</keyword>
<sequence>MLTLNNVLLSSISRYVNRSAAQSYAARVTISETQNKAAAWAASGEEIRLFDALSGLVNGSIVRSLMGEDFYTNHAEELLQLIHTMEENVGNPWNFLLPTKWVPHAAGRRLDRARIRMNEIYSERLRAREALPGDHKTDFDDFFAFTLQDKTTAPLQHFMSGHNTLLIFAAHTSTVAVIAWVIIDLLRRPEMMQRVLQEVRAPGAAEYPLLQACIKETSRVYIGFKMLRRAQKDVKIPGSEYVIPKGSLVSISPYLAHHDPENFPRPDEWIPERWLDSPTGEGSSELGSAKSVGGAGFMPFGSGCHRCPGEKLATVMVFRALVTLLGSWDVEWADEGVPSRTDFENFNFDKVGSAWLRGDVGVRFKSA</sequence>
<dbReference type="AlphaFoldDB" id="A0A0M8N865"/>